<feature type="compositionally biased region" description="Polar residues" evidence="1">
    <location>
        <begin position="722"/>
        <end position="743"/>
    </location>
</feature>
<feature type="compositionally biased region" description="Polar residues" evidence="1">
    <location>
        <begin position="174"/>
        <end position="185"/>
    </location>
</feature>
<feature type="compositionally biased region" description="Pro residues" evidence="1">
    <location>
        <begin position="404"/>
        <end position="413"/>
    </location>
</feature>
<dbReference type="InterPro" id="IPR000210">
    <property type="entry name" value="BTB/POZ_dom"/>
</dbReference>
<organism evidence="3">
    <name type="scientific">Psilocybe cubensis</name>
    <name type="common">Psychedelic mushroom</name>
    <name type="synonym">Stropharia cubensis</name>
    <dbReference type="NCBI Taxonomy" id="181762"/>
    <lineage>
        <taxon>Eukaryota</taxon>
        <taxon>Fungi</taxon>
        <taxon>Dikarya</taxon>
        <taxon>Basidiomycota</taxon>
        <taxon>Agaricomycotina</taxon>
        <taxon>Agaricomycetes</taxon>
        <taxon>Agaricomycetidae</taxon>
        <taxon>Agaricales</taxon>
        <taxon>Agaricineae</taxon>
        <taxon>Strophariaceae</taxon>
        <taxon>Psilocybe</taxon>
    </lineage>
</organism>
<evidence type="ECO:0000259" key="2">
    <source>
        <dbReference type="PROSITE" id="PS50097"/>
    </source>
</evidence>
<protein>
    <recommendedName>
        <fullName evidence="2">BTB domain-containing protein</fullName>
    </recommendedName>
</protein>
<feature type="region of interest" description="Disordered" evidence="1">
    <location>
        <begin position="326"/>
        <end position="363"/>
    </location>
</feature>
<dbReference type="Gene3D" id="3.30.710.10">
    <property type="entry name" value="Potassium Channel Kv1.1, Chain A"/>
    <property type="match status" value="1"/>
</dbReference>
<sequence>MQATPSHMLVPIDTLTSSPTSSTGSASILDWNSNSDGELLQLSSPGTLTATPSPPPGTLSPSIVFSLPLADDSRLETPSDLEDPFLEQWEMTAPFFNEEAGAAPIIRRGDSGAVADDDNTAPVDSEAVKPINSILPQPWEQLFRIRTALESLSFSSSDGNHSPRFVDDDGESAPTPSYTNPDSSIASTIIMPHLPDSLGSASMATTTKTRNGGVIETPSIPHSPVIEVAHPTVPNHNISSAMSSDPSTTTPAVALSTEEVEPEAISIGEYLQRKALSADDLAIRAPSPGVEPSTRPSSTNSGLSYFSQPISPVIQSVHASTVEVNQGNDQNHSNHADAEEVAQSSPRTTERAATPTEHSILSWKPAQVSPISERGQMPYHCVNNLLCRLTREENAPMVHSNRPPVWPPSPPLLYPNSPNDDLPAKLSPRNSPTEGSAPASVSSSPASTRRAPILPSVNYAIRSAPIPRVSKPSISRGSRFSLSPEFPRHTMPDFEILSVQSEQNPMRSQSEMSDIISSFRNSVNISAPHEEHGSPVGVSRPLPRSAFSASPESFHQELEVPQSPVSSIPQWLADSSRSSHFRASETTPATNHVPRSRPPLPPVPVSKVETEPTPQFALRSDLARSPQTQHEYFAEAMPSGWGVRILPTPPPPPFSPQITVDEAVWHSPATSADTPISPPPPALPSVTSYMPSGTNDWQWPSTNPPLNNPAPPPRPPPVFCSPTWQRTPFQGGQGSSAQYTGSTLPRDRKLPAPASPNWELPPRRLRFAPLPTPSQGAGRVGLGIGPTPVAVSFGTLPSSNFYSNPSYIYHGPYAHSPVIPQLYPNPPLPNVNPQPAIPLNVFSNNTYPSSKKYWFSDATVVFRVEDCLYRVHRHFFDRHSDTLSRMLATYWFDPTNHVFLPDVKKIEFERLLSIFYPTDLTKPDITTVSGWTSILALGQKWQMIQIKALAIQKLGPLTTAVEKIAIAKKYSFGSNHEWLLPAYTELCSRRSPLTLEEAEELDLPTVIKVWEVQNSILNLTYRGICNDTRISDLVKEKFGFTSYSFWEFGPDGTHM</sequence>
<dbReference type="SUPFAM" id="SSF54695">
    <property type="entry name" value="POZ domain"/>
    <property type="match status" value="1"/>
</dbReference>
<feature type="domain" description="BTB" evidence="2">
    <location>
        <begin position="856"/>
        <end position="924"/>
    </location>
</feature>
<feature type="region of interest" description="Disordered" evidence="1">
    <location>
        <begin position="668"/>
        <end position="763"/>
    </location>
</feature>
<dbReference type="EMBL" id="JAFIQS010000002">
    <property type="protein sequence ID" value="KAG5173118.1"/>
    <property type="molecule type" value="Genomic_DNA"/>
</dbReference>
<feature type="compositionally biased region" description="Low complexity" evidence="1">
    <location>
        <begin position="14"/>
        <end position="27"/>
    </location>
</feature>
<feature type="region of interest" description="Disordered" evidence="1">
    <location>
        <begin position="153"/>
        <end position="185"/>
    </location>
</feature>
<feature type="region of interest" description="Disordered" evidence="1">
    <location>
        <begin position="397"/>
        <end position="449"/>
    </location>
</feature>
<reference evidence="3" key="1">
    <citation type="submission" date="2021-02" db="EMBL/GenBank/DDBJ databases">
        <title>Psilocybe cubensis genome.</title>
        <authorList>
            <person name="Mckernan K.J."/>
            <person name="Crawford S."/>
            <person name="Trippe A."/>
            <person name="Kane L.T."/>
            <person name="Mclaughlin S."/>
        </authorList>
    </citation>
    <scope>NUCLEOTIDE SEQUENCE [LARGE SCALE GENOMIC DNA]</scope>
    <source>
        <strain evidence="3">MGC-MH-2018</strain>
    </source>
</reference>
<proteinExistence type="predicted"/>
<dbReference type="AlphaFoldDB" id="A0A8H8CPQ8"/>
<feature type="region of interest" description="Disordered" evidence="1">
    <location>
        <begin position="1"/>
        <end position="61"/>
    </location>
</feature>
<feature type="compositionally biased region" description="Polar residues" evidence="1">
    <location>
        <begin position="294"/>
        <end position="306"/>
    </location>
</feature>
<dbReference type="InterPro" id="IPR011333">
    <property type="entry name" value="SKP1/BTB/POZ_sf"/>
</dbReference>
<feature type="region of interest" description="Disordered" evidence="1">
    <location>
        <begin position="284"/>
        <end position="306"/>
    </location>
</feature>
<dbReference type="SMART" id="SM00225">
    <property type="entry name" value="BTB"/>
    <property type="match status" value="1"/>
</dbReference>
<accession>A0A8H8CPQ8</accession>
<evidence type="ECO:0000256" key="1">
    <source>
        <dbReference type="SAM" id="MobiDB-lite"/>
    </source>
</evidence>
<comment type="caution">
    <text evidence="3">The sequence shown here is derived from an EMBL/GenBank/DDBJ whole genome shotgun (WGS) entry which is preliminary data.</text>
</comment>
<evidence type="ECO:0000313" key="3">
    <source>
        <dbReference type="EMBL" id="KAG5173118.1"/>
    </source>
</evidence>
<feature type="compositionally biased region" description="Low complexity" evidence="1">
    <location>
        <begin position="436"/>
        <end position="447"/>
    </location>
</feature>
<dbReference type="OrthoDB" id="2367075at2759"/>
<name>A0A8H8CPQ8_PSICU</name>
<feature type="region of interest" description="Disordered" evidence="1">
    <location>
        <begin position="576"/>
        <end position="626"/>
    </location>
</feature>
<feature type="compositionally biased region" description="Polar residues" evidence="1">
    <location>
        <begin position="689"/>
        <end position="699"/>
    </location>
</feature>
<feature type="region of interest" description="Disordered" evidence="1">
    <location>
        <begin position="526"/>
        <end position="557"/>
    </location>
</feature>
<feature type="compositionally biased region" description="Low complexity" evidence="1">
    <location>
        <begin position="42"/>
        <end position="51"/>
    </location>
</feature>
<feature type="compositionally biased region" description="Pro residues" evidence="1">
    <location>
        <begin position="702"/>
        <end position="719"/>
    </location>
</feature>
<dbReference type="PROSITE" id="PS50097">
    <property type="entry name" value="BTB"/>
    <property type="match status" value="1"/>
</dbReference>
<dbReference type="CDD" id="cd18186">
    <property type="entry name" value="BTB_POZ_ZBTB_KLHL-like"/>
    <property type="match status" value="1"/>
</dbReference>
<gene>
    <name evidence="3" type="ORF">JR316_002625</name>
</gene>